<evidence type="ECO:0000313" key="10">
    <source>
        <dbReference type="Proteomes" id="UP000765509"/>
    </source>
</evidence>
<evidence type="ECO:0000256" key="1">
    <source>
        <dbReference type="ARBA" id="ARBA00006104"/>
    </source>
</evidence>
<keyword evidence="10" id="KW-1185">Reference proteome</keyword>
<dbReference type="EC" id="3.1.1.-" evidence="6"/>
<name>A0A9Q3CXC0_9BASI</name>
<dbReference type="GO" id="GO:0016020">
    <property type="term" value="C:membrane"/>
    <property type="evidence" value="ECO:0007669"/>
    <property type="project" value="UniProtKB-SubCell"/>
</dbReference>
<dbReference type="InterPro" id="IPR016035">
    <property type="entry name" value="Acyl_Trfase/lysoPLipase"/>
</dbReference>
<dbReference type="SUPFAM" id="SSF52151">
    <property type="entry name" value="FabD/lysophospholipase-like"/>
    <property type="match status" value="1"/>
</dbReference>
<dbReference type="PROSITE" id="PS51635">
    <property type="entry name" value="PNPLA"/>
    <property type="match status" value="1"/>
</dbReference>
<dbReference type="Proteomes" id="UP000765509">
    <property type="component" value="Unassembled WGS sequence"/>
</dbReference>
<accession>A0A9Q3CXC0</accession>
<dbReference type="EMBL" id="AVOT02011196">
    <property type="protein sequence ID" value="MBW0491658.1"/>
    <property type="molecule type" value="Genomic_DNA"/>
</dbReference>
<gene>
    <name evidence="9" type="ORF">O181_031373</name>
</gene>
<comment type="caution">
    <text evidence="5">Lacks conserved residue(s) required for the propagation of feature annotation.</text>
</comment>
<dbReference type="PANTHER" id="PTHR14226">
    <property type="entry name" value="NEUROPATHY TARGET ESTERASE/SWISS CHEESE D.MELANOGASTER"/>
    <property type="match status" value="1"/>
</dbReference>
<evidence type="ECO:0000256" key="4">
    <source>
        <dbReference type="ARBA" id="ARBA00023098"/>
    </source>
</evidence>
<evidence type="ECO:0000256" key="3">
    <source>
        <dbReference type="ARBA" id="ARBA00022963"/>
    </source>
</evidence>
<keyword evidence="6" id="KW-1133">Transmembrane helix</keyword>
<reference evidence="9" key="1">
    <citation type="submission" date="2021-03" db="EMBL/GenBank/DDBJ databases">
        <title>Draft genome sequence of rust myrtle Austropuccinia psidii MF-1, a brazilian biotype.</title>
        <authorList>
            <person name="Quecine M.C."/>
            <person name="Pachon D.M.R."/>
            <person name="Bonatelli M.L."/>
            <person name="Correr F.H."/>
            <person name="Franceschini L.M."/>
            <person name="Leite T.F."/>
            <person name="Margarido G.R.A."/>
            <person name="Almeida C.A."/>
            <person name="Ferrarezi J.A."/>
            <person name="Labate C.A."/>
        </authorList>
    </citation>
    <scope>NUCLEOTIDE SEQUENCE</scope>
    <source>
        <strain evidence="9">MF-1</strain>
    </source>
</reference>
<evidence type="ECO:0000256" key="2">
    <source>
        <dbReference type="ARBA" id="ARBA00022801"/>
    </source>
</evidence>
<dbReference type="AlphaFoldDB" id="A0A9Q3CXC0"/>
<feature type="domain" description="PNPLA" evidence="8">
    <location>
        <begin position="303"/>
        <end position="494"/>
    </location>
</feature>
<dbReference type="Gene3D" id="3.40.1090.10">
    <property type="entry name" value="Cytosolic phospholipase A2 catalytic domain"/>
    <property type="match status" value="2"/>
</dbReference>
<evidence type="ECO:0000256" key="7">
    <source>
        <dbReference type="SAM" id="MobiDB-lite"/>
    </source>
</evidence>
<keyword evidence="6" id="KW-0472">Membrane</keyword>
<dbReference type="GO" id="GO:0016042">
    <property type="term" value="P:lipid catabolic process"/>
    <property type="evidence" value="ECO:0007669"/>
    <property type="project" value="UniProtKB-UniRule"/>
</dbReference>
<dbReference type="GO" id="GO:0004806">
    <property type="term" value="F:triacylglycerol lipase activity"/>
    <property type="evidence" value="ECO:0007669"/>
    <property type="project" value="InterPro"/>
</dbReference>
<feature type="transmembrane region" description="Helical" evidence="6">
    <location>
        <begin position="128"/>
        <end position="148"/>
    </location>
</feature>
<feature type="active site" description="Proton acceptor" evidence="5">
    <location>
        <position position="481"/>
    </location>
</feature>
<feature type="region of interest" description="Disordered" evidence="7">
    <location>
        <begin position="1"/>
        <end position="32"/>
    </location>
</feature>
<evidence type="ECO:0000256" key="5">
    <source>
        <dbReference type="PROSITE-ProRule" id="PRU01161"/>
    </source>
</evidence>
<dbReference type="CDD" id="cd07232">
    <property type="entry name" value="Pat_PLPL"/>
    <property type="match status" value="1"/>
</dbReference>
<protein>
    <recommendedName>
        <fullName evidence="6">Patatin-like phospholipase domain-containing protein</fullName>
        <ecNumber evidence="6">3.1.1.-</ecNumber>
    </recommendedName>
</protein>
<comment type="subcellular location">
    <subcellularLocation>
        <location evidence="6">Membrane</location>
        <topology evidence="6">Single-pass membrane protein</topology>
    </subcellularLocation>
</comment>
<sequence length="752" mass="85089">MTRISNIIKNSFSSSSSSSSSSTSNSHSNSSSSNWLMDQFNQKWYVDDDIQVFKKALQSTDHNLPSTNAEINLNNNSKNSLNSNLDLIPNPPLPSSATSNSHQQAFNHSPKRKLDIVREGWAYHISRWPILAIIGLAFIFEFLIYVLVRQIVKLFESLVSWSGTQARLRRNLKFAQNYQQWKSYALQLDQLFGFDHWKKNPSNAYYDSSLVKKVVESLKKSRRSDDVEGIRAVLEVCLRANFAGVESLRLYSQTFLGTKTLIEDYIDEVEKSITYLSQSNQMTPEDKTIFFRRAAIHFGTSALCLSGGATFGFYHFGVVRALLDAKLLPTVISGTSAGALVAAFVCTHTDEELDQLLVPDLADMISGCEEPITVWLPRLIKTGARFDTVAWAKKSSFFTMGSLTFSEAFKRTGRILNVSVIPHDIHSPTTLLNHITAPNCVIFSAVLASAAVPLVMHPVVLLEKTKDGKVRPWQFQGKHKDGSLRVDVPLESLHSYFNTSFSIVSQVNPHIHLFFFGPRGSPGQPVVHRKGKGWRGGFFLSAMEQYLKIELTKNLRVIRDLELLPESGGQTWTAVFLQRFEGSVTIFPESRFRDWFNILSDPDRNELGRMIDVGKRVTWPKIRMIENRLRIERKIMKGREETKKVQEPMIPKPHVVQGLSKSKLANVSKRRRFSEGGLEAIGSGSDLELDPKQAPMTECIGRKARMRRDRSMWNKRFSASMPLDPFINLPNDEMGLSNDEKNLQRLPRLINP</sequence>
<feature type="short sequence motif" description="GXSXG" evidence="5">
    <location>
        <begin position="334"/>
        <end position="338"/>
    </location>
</feature>
<dbReference type="OrthoDB" id="15478at2759"/>
<dbReference type="Pfam" id="PF01734">
    <property type="entry name" value="Patatin"/>
    <property type="match status" value="1"/>
</dbReference>
<dbReference type="GO" id="GO:0006641">
    <property type="term" value="P:triglyceride metabolic process"/>
    <property type="evidence" value="ECO:0007669"/>
    <property type="project" value="UniProtKB-ARBA"/>
</dbReference>
<dbReference type="Pfam" id="PF11815">
    <property type="entry name" value="DUF3336"/>
    <property type="match status" value="1"/>
</dbReference>
<comment type="function">
    <text evidence="6">Lipid hydrolase.</text>
</comment>
<keyword evidence="4 5" id="KW-0443">Lipid metabolism</keyword>
<organism evidence="9 10">
    <name type="scientific">Austropuccinia psidii MF-1</name>
    <dbReference type="NCBI Taxonomy" id="1389203"/>
    <lineage>
        <taxon>Eukaryota</taxon>
        <taxon>Fungi</taxon>
        <taxon>Dikarya</taxon>
        <taxon>Basidiomycota</taxon>
        <taxon>Pucciniomycotina</taxon>
        <taxon>Pucciniomycetes</taxon>
        <taxon>Pucciniales</taxon>
        <taxon>Sphaerophragmiaceae</taxon>
        <taxon>Austropuccinia</taxon>
    </lineage>
</organism>
<evidence type="ECO:0000259" key="8">
    <source>
        <dbReference type="PROSITE" id="PS51635"/>
    </source>
</evidence>
<comment type="similarity">
    <text evidence="1 6">Belongs to the PLPL family.</text>
</comment>
<feature type="active site" description="Nucleophile" evidence="5">
    <location>
        <position position="336"/>
    </location>
</feature>
<keyword evidence="3 5" id="KW-0442">Lipid degradation</keyword>
<evidence type="ECO:0000256" key="6">
    <source>
        <dbReference type="RuleBase" id="RU362055"/>
    </source>
</evidence>
<dbReference type="PANTHER" id="PTHR14226:SF66">
    <property type="entry name" value="TRIACYLGLYCEROL LIPASE PTL2"/>
    <property type="match status" value="1"/>
</dbReference>
<keyword evidence="2 5" id="KW-0378">Hydrolase</keyword>
<evidence type="ECO:0000313" key="9">
    <source>
        <dbReference type="EMBL" id="MBW0491658.1"/>
    </source>
</evidence>
<dbReference type="InterPro" id="IPR021771">
    <property type="entry name" value="Triacylglycerol_lipase_N"/>
</dbReference>
<dbReference type="InterPro" id="IPR050301">
    <property type="entry name" value="NTE"/>
</dbReference>
<comment type="caution">
    <text evidence="9">The sequence shown here is derived from an EMBL/GenBank/DDBJ whole genome shotgun (WGS) entry which is preliminary data.</text>
</comment>
<dbReference type="InterPro" id="IPR002641">
    <property type="entry name" value="PNPLA_dom"/>
</dbReference>
<proteinExistence type="inferred from homology"/>
<keyword evidence="6" id="KW-0812">Transmembrane</keyword>